<proteinExistence type="predicted"/>
<gene>
    <name evidence="2" type="ORF">H8B06_18705</name>
</gene>
<organism evidence="2 3">
    <name type="scientific">Sphingobacterium micropteri</name>
    <dbReference type="NCBI Taxonomy" id="2763501"/>
    <lineage>
        <taxon>Bacteria</taxon>
        <taxon>Pseudomonadati</taxon>
        <taxon>Bacteroidota</taxon>
        <taxon>Sphingobacteriia</taxon>
        <taxon>Sphingobacteriales</taxon>
        <taxon>Sphingobacteriaceae</taxon>
        <taxon>Sphingobacterium</taxon>
    </lineage>
</organism>
<name>A0ABR7YU32_9SPHI</name>
<dbReference type="EMBL" id="JACOIK010000016">
    <property type="protein sequence ID" value="MBD1434861.1"/>
    <property type="molecule type" value="Genomic_DNA"/>
</dbReference>
<accession>A0ABR7YU32</accession>
<evidence type="ECO:0000256" key="1">
    <source>
        <dbReference type="SAM" id="MobiDB-lite"/>
    </source>
</evidence>
<keyword evidence="3" id="KW-1185">Reference proteome</keyword>
<feature type="region of interest" description="Disordered" evidence="1">
    <location>
        <begin position="206"/>
        <end position="231"/>
    </location>
</feature>
<dbReference type="RefSeq" id="WP_190995724.1">
    <property type="nucleotide sequence ID" value="NZ_JACOIK010000016.1"/>
</dbReference>
<reference evidence="2 3" key="1">
    <citation type="submission" date="2020-08" db="EMBL/GenBank/DDBJ databases">
        <title>Sphingobacterium sp. DN00404 isolated from aquaculture water.</title>
        <authorList>
            <person name="Zhang M."/>
        </authorList>
    </citation>
    <scope>NUCLEOTIDE SEQUENCE [LARGE SCALE GENOMIC DNA]</scope>
    <source>
        <strain evidence="2 3">DN00404</strain>
    </source>
</reference>
<evidence type="ECO:0000313" key="2">
    <source>
        <dbReference type="EMBL" id="MBD1434861.1"/>
    </source>
</evidence>
<evidence type="ECO:0000313" key="3">
    <source>
        <dbReference type="Proteomes" id="UP000602759"/>
    </source>
</evidence>
<comment type="caution">
    <text evidence="2">The sequence shown here is derived from an EMBL/GenBank/DDBJ whole genome shotgun (WGS) entry which is preliminary data.</text>
</comment>
<protein>
    <submittedName>
        <fullName evidence="2">Uncharacterized protein</fullName>
    </submittedName>
</protein>
<sequence length="231" mass="26897">MTKESISKAEIFSAFSDRGQELRIKISPSNVLHKIRQKLGIDPDEHILHVKPLRLGTMGICSSFINDEIFAPYLRMNVVKAHAVFASKQLDDLFMALVSILWNREEMPPSWLVDFVKGLNQHDINQIVDMVRKSYRLEELSKYFHLNKQDSGNEDKNKRKPGTYKVNHWSFAGNIVKYWKLSYDEVYWKISYQNLLMLNASIPQYDDQGNKKEAPTQITGKDLSSRFKKKN</sequence>
<dbReference type="Proteomes" id="UP000602759">
    <property type="component" value="Unassembled WGS sequence"/>
</dbReference>